<dbReference type="InterPro" id="IPR008734">
    <property type="entry name" value="PHK_A/B_su"/>
</dbReference>
<name>A0ABV0N6F1_9TELE</name>
<keyword evidence="1" id="KW-0636">Prenylation</keyword>
<keyword evidence="1" id="KW-1003">Cell membrane</keyword>
<comment type="similarity">
    <text evidence="1">Belongs to the phosphorylase b kinase regulatory chain family.</text>
</comment>
<feature type="non-terminal residue" evidence="2">
    <location>
        <position position="78"/>
    </location>
</feature>
<evidence type="ECO:0000313" key="3">
    <source>
        <dbReference type="Proteomes" id="UP001476798"/>
    </source>
</evidence>
<keyword evidence="3" id="KW-1185">Reference proteome</keyword>
<reference evidence="2 3" key="1">
    <citation type="submission" date="2021-06" db="EMBL/GenBank/DDBJ databases">
        <authorList>
            <person name="Palmer J.M."/>
        </authorList>
    </citation>
    <scope>NUCLEOTIDE SEQUENCE [LARGE SCALE GENOMIC DNA]</scope>
    <source>
        <strain evidence="2 3">GA_2019</strain>
        <tissue evidence="2">Muscle</tissue>
    </source>
</reference>
<evidence type="ECO:0000313" key="2">
    <source>
        <dbReference type="EMBL" id="MEQ2166972.1"/>
    </source>
</evidence>
<keyword evidence="1" id="KW-0449">Lipoprotein</keyword>
<keyword evidence="1" id="KW-0119">Carbohydrate metabolism</keyword>
<comment type="caution">
    <text evidence="2">The sequence shown here is derived from an EMBL/GenBank/DDBJ whole genome shotgun (WGS) entry which is preliminary data.</text>
</comment>
<protein>
    <recommendedName>
        <fullName evidence="1">Phosphorylase b kinase regulatory subunit</fullName>
    </recommendedName>
</protein>
<keyword evidence="1" id="KW-0321">Glycogen metabolism</keyword>
<dbReference type="EMBL" id="JAHRIO010027696">
    <property type="protein sequence ID" value="MEQ2166972.1"/>
    <property type="molecule type" value="Genomic_DNA"/>
</dbReference>
<feature type="non-terminal residue" evidence="2">
    <location>
        <position position="1"/>
    </location>
</feature>
<dbReference type="PANTHER" id="PTHR10749:SF5">
    <property type="entry name" value="PHOSPHORYLASE B KINASE REGULATORY SUBUNIT ALPHA, LIVER ISOFORM"/>
    <property type="match status" value="1"/>
</dbReference>
<keyword evidence="1" id="KW-0472">Membrane</keyword>
<organism evidence="2 3">
    <name type="scientific">Goodea atripinnis</name>
    <dbReference type="NCBI Taxonomy" id="208336"/>
    <lineage>
        <taxon>Eukaryota</taxon>
        <taxon>Metazoa</taxon>
        <taxon>Chordata</taxon>
        <taxon>Craniata</taxon>
        <taxon>Vertebrata</taxon>
        <taxon>Euteleostomi</taxon>
        <taxon>Actinopterygii</taxon>
        <taxon>Neopterygii</taxon>
        <taxon>Teleostei</taxon>
        <taxon>Neoteleostei</taxon>
        <taxon>Acanthomorphata</taxon>
        <taxon>Ovalentaria</taxon>
        <taxon>Atherinomorphae</taxon>
        <taxon>Cyprinodontiformes</taxon>
        <taxon>Goodeidae</taxon>
        <taxon>Goodea</taxon>
    </lineage>
</organism>
<dbReference type="Proteomes" id="UP001476798">
    <property type="component" value="Unassembled WGS sequence"/>
</dbReference>
<comment type="subcellular location">
    <subcellularLocation>
        <location evidence="1">Cell membrane</location>
        <topology evidence="1">Lipid-anchor</topology>
        <orientation evidence="1">Cytoplasmic side</orientation>
    </subcellularLocation>
</comment>
<evidence type="ECO:0000256" key="1">
    <source>
        <dbReference type="RuleBase" id="RU364123"/>
    </source>
</evidence>
<comment type="function">
    <text evidence="1">Phosphorylase b kinase catalyzes the phosphorylation of serine in certain substrates, including troponin I.</text>
</comment>
<dbReference type="PANTHER" id="PTHR10749">
    <property type="entry name" value="PHOSPHORYLASE B KINASE REGULATORY SUBUNIT"/>
    <property type="match status" value="1"/>
</dbReference>
<comment type="pathway">
    <text evidence="1">Glycan biosynthesis; glycogen metabolism.</text>
</comment>
<sequence>VEEEYSNPHTVDRLAMGQLPHMWGQSLYIVGCLLAEGFLAPGNCRKLNLSGRPYRHIGVLGTSKFYEIRNRSYIFTPQ</sequence>
<gene>
    <name evidence="2" type="ORF">GOODEAATRI_033942</name>
</gene>
<accession>A0ABV0N6F1</accession>
<keyword evidence="1" id="KW-0112">Calmodulin-binding</keyword>
<proteinExistence type="inferred from homology"/>